<dbReference type="CDD" id="cd03360">
    <property type="entry name" value="LbH_AT_putative"/>
    <property type="match status" value="1"/>
</dbReference>
<dbReference type="Pfam" id="PF17836">
    <property type="entry name" value="PglD_N"/>
    <property type="match status" value="1"/>
</dbReference>
<gene>
    <name evidence="2" type="ORF">ACFSW4_09885</name>
</gene>
<keyword evidence="3" id="KW-1185">Reference proteome</keyword>
<dbReference type="InterPro" id="IPR020019">
    <property type="entry name" value="AcTrfase_PglD-like"/>
</dbReference>
<feature type="domain" description="PglD N-terminal" evidence="1">
    <location>
        <begin position="4"/>
        <end position="78"/>
    </location>
</feature>
<evidence type="ECO:0000313" key="2">
    <source>
        <dbReference type="EMBL" id="MFD2639174.1"/>
    </source>
</evidence>
<dbReference type="RefSeq" id="WP_377328988.1">
    <property type="nucleotide sequence ID" value="NZ_JBHUMZ010000021.1"/>
</dbReference>
<reference evidence="3" key="1">
    <citation type="journal article" date="2019" name="Int. J. Syst. Evol. Microbiol.">
        <title>The Global Catalogue of Microorganisms (GCM) 10K type strain sequencing project: providing services to taxonomists for standard genome sequencing and annotation.</title>
        <authorList>
            <consortium name="The Broad Institute Genomics Platform"/>
            <consortium name="The Broad Institute Genome Sequencing Center for Infectious Disease"/>
            <person name="Wu L."/>
            <person name="Ma J."/>
        </authorList>
    </citation>
    <scope>NUCLEOTIDE SEQUENCE [LARGE SCALE GENOMIC DNA]</scope>
    <source>
        <strain evidence="3">TISTR 1571</strain>
    </source>
</reference>
<proteinExistence type="predicted"/>
<dbReference type="PANTHER" id="PTHR43300">
    <property type="entry name" value="ACETYLTRANSFERASE"/>
    <property type="match status" value="1"/>
</dbReference>
<name>A0ABW5QAZ4_9BACI</name>
<dbReference type="PANTHER" id="PTHR43300:SF7">
    <property type="entry name" value="UDP-N-ACETYLBACILLOSAMINE N-ACETYLTRANSFERASE"/>
    <property type="match status" value="1"/>
</dbReference>
<accession>A0ABW5QAZ4</accession>
<dbReference type="InterPro" id="IPR041561">
    <property type="entry name" value="PglD_N"/>
</dbReference>
<evidence type="ECO:0000313" key="3">
    <source>
        <dbReference type="Proteomes" id="UP001597452"/>
    </source>
</evidence>
<dbReference type="SUPFAM" id="SSF51161">
    <property type="entry name" value="Trimeric LpxA-like enzymes"/>
    <property type="match status" value="1"/>
</dbReference>
<evidence type="ECO:0000259" key="1">
    <source>
        <dbReference type="Pfam" id="PF17836"/>
    </source>
</evidence>
<dbReference type="EMBL" id="JBHUMZ010000021">
    <property type="protein sequence ID" value="MFD2639174.1"/>
    <property type="molecule type" value="Genomic_DNA"/>
</dbReference>
<sequence>MSRDLIIVGASGHGKVAVDVANQMNKWENIYFLDDNDKLNEINGHKVIGNIDSAKEYKNGYDFFVAIGDNYIRQKVYNFLVKFDVNIITLIHPNSTISDSVLIGEGTIVMPGAVINADSTVGKCCIINTSASIDHDNRIRDFVHISPGSNLGGNVIVENMSWIGIGSTILNNVCIGEGIIIGASSLVLRSIKESGTYVGIPVQKK</sequence>
<organism evidence="2 3">
    <name type="scientific">Piscibacillus salipiscarius</name>
    <dbReference type="NCBI Taxonomy" id="299480"/>
    <lineage>
        <taxon>Bacteria</taxon>
        <taxon>Bacillati</taxon>
        <taxon>Bacillota</taxon>
        <taxon>Bacilli</taxon>
        <taxon>Bacillales</taxon>
        <taxon>Bacillaceae</taxon>
        <taxon>Piscibacillus</taxon>
    </lineage>
</organism>
<dbReference type="NCBIfam" id="TIGR03570">
    <property type="entry name" value="NeuD_NnaD"/>
    <property type="match status" value="1"/>
</dbReference>
<dbReference type="InterPro" id="IPR050179">
    <property type="entry name" value="Trans_hexapeptide_repeat"/>
</dbReference>
<dbReference type="Gene3D" id="3.40.50.20">
    <property type="match status" value="1"/>
</dbReference>
<comment type="caution">
    <text evidence="2">The sequence shown here is derived from an EMBL/GenBank/DDBJ whole genome shotgun (WGS) entry which is preliminary data.</text>
</comment>
<dbReference type="Gene3D" id="2.160.10.10">
    <property type="entry name" value="Hexapeptide repeat proteins"/>
    <property type="match status" value="1"/>
</dbReference>
<dbReference type="InterPro" id="IPR011004">
    <property type="entry name" value="Trimer_LpxA-like_sf"/>
</dbReference>
<dbReference type="Proteomes" id="UP001597452">
    <property type="component" value="Unassembled WGS sequence"/>
</dbReference>
<protein>
    <submittedName>
        <fullName evidence="2">Acetyltransferase</fullName>
    </submittedName>
</protein>